<reference evidence="1 2" key="1">
    <citation type="submission" date="2019-04" db="EMBL/GenBank/DDBJ databases">
        <authorList>
            <consortium name="Pathogen Informatics"/>
        </authorList>
    </citation>
    <scope>NUCLEOTIDE SEQUENCE [LARGE SCALE GENOMIC DNA]</scope>
    <source>
        <strain evidence="1 2">NCTC9239</strain>
    </source>
</reference>
<sequence>MKPRLEHKLKDGQIIRAELNARPGLARILLPARADQLARQELHGDAAMGIATETGSPFSGWCPYAEALTWAQELVEQWRRPVRIVVAGDAW</sequence>
<accession>A0A4P1K2G7</accession>
<dbReference type="RefSeq" id="WP_138141209.1">
    <property type="nucleotide sequence ID" value="NZ_LR588407.1"/>
</dbReference>
<keyword evidence="2" id="KW-1185">Reference proteome</keyword>
<proteinExistence type="predicted"/>
<dbReference type="KEGG" id="bvy:NCTC9239_01239"/>
<name>A0A4P1K2G7_9CAUL</name>
<protein>
    <submittedName>
        <fullName evidence="1">Uncharacterized protein</fullName>
    </submittedName>
</protein>
<dbReference type="EMBL" id="LR588407">
    <property type="protein sequence ID" value="VTO13981.1"/>
    <property type="molecule type" value="Genomic_DNA"/>
</dbReference>
<dbReference type="Proteomes" id="UP000309952">
    <property type="component" value="Chromosome"/>
</dbReference>
<evidence type="ECO:0000313" key="2">
    <source>
        <dbReference type="Proteomes" id="UP000309952"/>
    </source>
</evidence>
<organism evidence="1 2">
    <name type="scientific">Brevundimonas vancanneytii</name>
    <dbReference type="NCBI Taxonomy" id="1325724"/>
    <lineage>
        <taxon>Bacteria</taxon>
        <taxon>Pseudomonadati</taxon>
        <taxon>Pseudomonadota</taxon>
        <taxon>Alphaproteobacteria</taxon>
        <taxon>Caulobacterales</taxon>
        <taxon>Caulobacteraceae</taxon>
        <taxon>Brevundimonas</taxon>
    </lineage>
</organism>
<evidence type="ECO:0000313" key="1">
    <source>
        <dbReference type="EMBL" id="VTO13981.1"/>
    </source>
</evidence>
<dbReference type="AlphaFoldDB" id="A0A4P1K2G7"/>
<gene>
    <name evidence="1" type="ORF">NCTC9239_01239</name>
</gene>